<keyword evidence="10" id="KW-0408">Iron</keyword>
<organism evidence="17 18">
    <name type="scientific">Candidatus Palibaumannia cicadellinicola</name>
    <dbReference type="NCBI Taxonomy" id="186490"/>
    <lineage>
        <taxon>Bacteria</taxon>
        <taxon>Pseudomonadati</taxon>
        <taxon>Pseudomonadota</taxon>
        <taxon>Gammaproteobacteria</taxon>
        <taxon>Candidatus Palibaumannia</taxon>
    </lineage>
</organism>
<evidence type="ECO:0000256" key="10">
    <source>
        <dbReference type="ARBA" id="ARBA00023004"/>
    </source>
</evidence>
<evidence type="ECO:0000256" key="3">
    <source>
        <dbReference type="ARBA" id="ARBA00001966"/>
    </source>
</evidence>
<dbReference type="AlphaFoldDB" id="A0A0K2BLQ3"/>
<feature type="domain" description="Radical SAM core" evidence="16">
    <location>
        <begin position="102"/>
        <end position="317"/>
    </location>
</feature>
<evidence type="ECO:0000256" key="5">
    <source>
        <dbReference type="ARBA" id="ARBA00022363"/>
    </source>
</evidence>
<evidence type="ECO:0000256" key="11">
    <source>
        <dbReference type="ARBA" id="ARBA00023014"/>
    </source>
</evidence>
<dbReference type="NCBIfam" id="TIGR00238">
    <property type="entry name" value="KamA family radical SAM protein"/>
    <property type="match status" value="1"/>
</dbReference>
<dbReference type="GO" id="GO:0016853">
    <property type="term" value="F:isomerase activity"/>
    <property type="evidence" value="ECO:0007669"/>
    <property type="project" value="UniProtKB-KW"/>
</dbReference>
<feature type="binding site" evidence="14">
    <location>
        <position position="116"/>
    </location>
    <ligand>
        <name>[4Fe-4S] cluster</name>
        <dbReference type="ChEBI" id="CHEBI:49883"/>
        <note>4Fe-4S-S-AdoMet</note>
    </ligand>
</feature>
<accession>A0A0K2BLQ3</accession>
<dbReference type="InterPro" id="IPR022462">
    <property type="entry name" value="EpmB"/>
</dbReference>
<keyword evidence="9 15" id="KW-0663">Pyridoxal phosphate</keyword>
<feature type="binding site" evidence="14">
    <location>
        <position position="120"/>
    </location>
    <ligand>
        <name>[4Fe-4S] cluster</name>
        <dbReference type="ChEBI" id="CHEBI:49883"/>
        <note>4Fe-4S-S-AdoMet</note>
    </ligand>
</feature>
<evidence type="ECO:0000256" key="8">
    <source>
        <dbReference type="ARBA" id="ARBA00022723"/>
    </source>
</evidence>
<dbReference type="InterPro" id="IPR007197">
    <property type="entry name" value="rSAM"/>
</dbReference>
<name>A0A0K2BLQ3_9GAMM</name>
<dbReference type="KEGG" id="bcig:AB162_537"/>
<comment type="catalytic activity">
    <reaction evidence="1">
        <text>L-lysine = D-beta-lysine</text>
        <dbReference type="Rhea" id="RHEA:44148"/>
        <dbReference type="ChEBI" id="CHEBI:32551"/>
        <dbReference type="ChEBI" id="CHEBI:84138"/>
    </reaction>
</comment>
<evidence type="ECO:0000256" key="14">
    <source>
        <dbReference type="PIRSR" id="PIRSR004911-1"/>
    </source>
</evidence>
<sequence>MNKLFLAKEEWLNQLSDVITNPIELLQQLRLDKHAQLCAGAKTRQLFKFRVPRSFANRMVPEDPDDPLLRQVFTNIEEFKQLPEFSTDPLNEQNNTIPNLIHKYKNRALLLVKSCCAVNCRYCFRRHFPYKNNHVNKANLYLAIKYIRQHTELNEIILSGGDPLMAKDHELYELINLLDDISHLTTLRIHSRLPVVIPARITDRLCQQLASYRLKIVLVTHINHAREINSELCESMAKLRAKQIILLNQSVLLRGINDNADILAILSEALFSAGILPYYLHMLDYVQGAAHFRVNEQSAINIMQKLLGKVSGYLVPRLVKEIQGLPSKILLDLRLNHQNNY</sequence>
<dbReference type="PATRIC" id="fig|186490.8.peg.506"/>
<keyword evidence="11 14" id="KW-0411">Iron-sulfur</keyword>
<dbReference type="OrthoDB" id="9770937at2"/>
<dbReference type="PROSITE" id="PS51918">
    <property type="entry name" value="RADICAL_SAM"/>
    <property type="match status" value="1"/>
</dbReference>
<evidence type="ECO:0000256" key="4">
    <source>
        <dbReference type="ARBA" id="ARBA00008703"/>
    </source>
</evidence>
<dbReference type="InterPro" id="IPR003739">
    <property type="entry name" value="Lys_aminomutase/Glu_NH3_mut"/>
</dbReference>
<dbReference type="InterPro" id="IPR058240">
    <property type="entry name" value="rSAM_sf"/>
</dbReference>
<evidence type="ECO:0000256" key="1">
    <source>
        <dbReference type="ARBA" id="ARBA00001352"/>
    </source>
</evidence>
<keyword evidence="12 17" id="KW-0413">Isomerase</keyword>
<dbReference type="CDD" id="cd01335">
    <property type="entry name" value="Radical_SAM"/>
    <property type="match status" value="1"/>
</dbReference>
<dbReference type="NCBIfam" id="TIGR03821">
    <property type="entry name" value="EFP_modif_epmB"/>
    <property type="match status" value="1"/>
</dbReference>
<keyword evidence="8 14" id="KW-0479">Metal-binding</keyword>
<evidence type="ECO:0000259" key="16">
    <source>
        <dbReference type="PROSITE" id="PS51918"/>
    </source>
</evidence>
<dbReference type="PANTHER" id="PTHR30538:SF1">
    <property type="entry name" value="L-LYSINE 2,3-AMINOMUTASE"/>
    <property type="match status" value="1"/>
</dbReference>
<evidence type="ECO:0000256" key="6">
    <source>
        <dbReference type="ARBA" id="ARBA00022485"/>
    </source>
</evidence>
<evidence type="ECO:0000313" key="18">
    <source>
        <dbReference type="Proteomes" id="UP000056466"/>
    </source>
</evidence>
<evidence type="ECO:0000256" key="12">
    <source>
        <dbReference type="ARBA" id="ARBA00023235"/>
    </source>
</evidence>
<dbReference type="SUPFAM" id="SSF102114">
    <property type="entry name" value="Radical SAM enzymes"/>
    <property type="match status" value="1"/>
</dbReference>
<feature type="binding site" evidence="14">
    <location>
        <position position="123"/>
    </location>
    <ligand>
        <name>[4Fe-4S] cluster</name>
        <dbReference type="ChEBI" id="CHEBI:49883"/>
        <note>4Fe-4S-S-AdoMet</note>
    </ligand>
</feature>
<dbReference type="PIRSF" id="PIRSF004911">
    <property type="entry name" value="DUF160"/>
    <property type="match status" value="1"/>
</dbReference>
<dbReference type="RefSeq" id="WP_053097258.1">
    <property type="nucleotide sequence ID" value="NZ_CP011787.1"/>
</dbReference>
<evidence type="ECO:0000256" key="9">
    <source>
        <dbReference type="ARBA" id="ARBA00022898"/>
    </source>
</evidence>
<evidence type="ECO:0000313" key="17">
    <source>
        <dbReference type="EMBL" id="AKZ66117.1"/>
    </source>
</evidence>
<keyword evidence="7" id="KW-0949">S-adenosyl-L-methionine</keyword>
<keyword evidence="6 14" id="KW-0004">4Fe-4S</keyword>
<evidence type="ECO:0000256" key="15">
    <source>
        <dbReference type="PIRSR" id="PIRSR603739-50"/>
    </source>
</evidence>
<dbReference type="Pfam" id="PF04055">
    <property type="entry name" value="Radical_SAM"/>
    <property type="match status" value="1"/>
</dbReference>
<proteinExistence type="inferred from homology"/>
<evidence type="ECO:0000256" key="13">
    <source>
        <dbReference type="ARBA" id="ARBA00030756"/>
    </source>
</evidence>
<dbReference type="Proteomes" id="UP000056466">
    <property type="component" value="Chromosome"/>
</dbReference>
<comment type="similarity">
    <text evidence="4">Belongs to the radical SAM superfamily. KamA family.</text>
</comment>
<dbReference type="SFLD" id="SFLDG01070">
    <property type="entry name" value="PLP-dependent"/>
    <property type="match status" value="1"/>
</dbReference>
<reference evidence="17 18" key="1">
    <citation type="submission" date="2015-06" db="EMBL/GenBank/DDBJ databases">
        <title>Lineage-specific patterns of genome deterioration in obligate symbionts.</title>
        <authorList>
            <person name="Bennett G.M."/>
            <person name="McCutcheon J.P."/>
            <person name="McDonald B.R."/>
            <person name="Moran N.A."/>
        </authorList>
    </citation>
    <scope>NUCLEOTIDE SEQUENCE [LARGE SCALE GENOMIC DNA]</scope>
    <source>
        <strain evidence="17 18">B-GSS</strain>
    </source>
</reference>
<protein>
    <recommendedName>
        <fullName evidence="5">L-lysine 2,3-aminomutase</fullName>
    </recommendedName>
    <alternativeName>
        <fullName evidence="13">EF-P post-translational modification enzyme B</fullName>
    </alternativeName>
</protein>
<comment type="cofactor">
    <cofactor evidence="3">
        <name>[4Fe-4S] cluster</name>
        <dbReference type="ChEBI" id="CHEBI:49883"/>
    </cofactor>
</comment>
<dbReference type="PANTHER" id="PTHR30538">
    <property type="entry name" value="LYSINE 2,3-AMINOMUTASE-RELATED"/>
    <property type="match status" value="1"/>
</dbReference>
<dbReference type="GO" id="GO:0051539">
    <property type="term" value="F:4 iron, 4 sulfur cluster binding"/>
    <property type="evidence" value="ECO:0007669"/>
    <property type="project" value="UniProtKB-KW"/>
</dbReference>
<evidence type="ECO:0000256" key="7">
    <source>
        <dbReference type="ARBA" id="ARBA00022691"/>
    </source>
</evidence>
<dbReference type="InterPro" id="IPR013785">
    <property type="entry name" value="Aldolase_TIM"/>
</dbReference>
<comment type="cofactor">
    <cofactor evidence="2 15">
        <name>pyridoxal 5'-phosphate</name>
        <dbReference type="ChEBI" id="CHEBI:597326"/>
    </cofactor>
</comment>
<keyword evidence="18" id="KW-1185">Reference proteome</keyword>
<dbReference type="SFLD" id="SFLDS00029">
    <property type="entry name" value="Radical_SAM"/>
    <property type="match status" value="1"/>
</dbReference>
<gene>
    <name evidence="17" type="primary">epmB</name>
    <name evidence="17" type="ORF">AB162_537</name>
</gene>
<dbReference type="Gene3D" id="3.20.20.70">
    <property type="entry name" value="Aldolase class I"/>
    <property type="match status" value="1"/>
</dbReference>
<dbReference type="SFLD" id="SFLDF00314">
    <property type="entry name" value="L-lysine_2_3-aminomutase_(yjeK"/>
    <property type="match status" value="1"/>
</dbReference>
<dbReference type="EMBL" id="CP011787">
    <property type="protein sequence ID" value="AKZ66117.1"/>
    <property type="molecule type" value="Genomic_DNA"/>
</dbReference>
<evidence type="ECO:0000256" key="2">
    <source>
        <dbReference type="ARBA" id="ARBA00001933"/>
    </source>
</evidence>
<feature type="modified residue" description="N6-(pyridoxal phosphate)lysine" evidence="15">
    <location>
        <position position="328"/>
    </location>
</feature>
<dbReference type="GO" id="GO:0046872">
    <property type="term" value="F:metal ion binding"/>
    <property type="evidence" value="ECO:0007669"/>
    <property type="project" value="UniProtKB-KW"/>
</dbReference>